<accession>A0ABP9FPC0</accession>
<keyword evidence="2" id="KW-1185">Reference proteome</keyword>
<sequence length="60" mass="6695">MVGRTQRNWHQAPECGRRLMSYGPAAYRGQCLESVQRGKASIIRFWSQNAVAEGDEGIIG</sequence>
<comment type="caution">
    <text evidence="1">The sequence shown here is derived from an EMBL/GenBank/DDBJ whole genome shotgun (WGS) entry which is preliminary data.</text>
</comment>
<organism evidence="1 2">
    <name type="scientific">Nesterenkonia rhizosphaerae</name>
    <dbReference type="NCBI Taxonomy" id="1348272"/>
    <lineage>
        <taxon>Bacteria</taxon>
        <taxon>Bacillati</taxon>
        <taxon>Actinomycetota</taxon>
        <taxon>Actinomycetes</taxon>
        <taxon>Micrococcales</taxon>
        <taxon>Micrococcaceae</taxon>
        <taxon>Nesterenkonia</taxon>
    </lineage>
</organism>
<evidence type="ECO:0000313" key="2">
    <source>
        <dbReference type="Proteomes" id="UP001500368"/>
    </source>
</evidence>
<name>A0ABP9FPC0_9MICC</name>
<reference evidence="2" key="1">
    <citation type="journal article" date="2019" name="Int. J. Syst. Evol. Microbiol.">
        <title>The Global Catalogue of Microorganisms (GCM) 10K type strain sequencing project: providing services to taxonomists for standard genome sequencing and annotation.</title>
        <authorList>
            <consortium name="The Broad Institute Genomics Platform"/>
            <consortium name="The Broad Institute Genome Sequencing Center for Infectious Disease"/>
            <person name="Wu L."/>
            <person name="Ma J."/>
        </authorList>
    </citation>
    <scope>NUCLEOTIDE SEQUENCE [LARGE SCALE GENOMIC DNA]</scope>
    <source>
        <strain evidence="2">JCM 19129</strain>
    </source>
</reference>
<protein>
    <submittedName>
        <fullName evidence="1">Uncharacterized protein</fullName>
    </submittedName>
</protein>
<proteinExistence type="predicted"/>
<dbReference type="EMBL" id="BAABLW010000001">
    <property type="protein sequence ID" value="GAA4910739.1"/>
    <property type="molecule type" value="Genomic_DNA"/>
</dbReference>
<evidence type="ECO:0000313" key="1">
    <source>
        <dbReference type="EMBL" id="GAA4910739.1"/>
    </source>
</evidence>
<dbReference type="Proteomes" id="UP001500368">
    <property type="component" value="Unassembled WGS sequence"/>
</dbReference>
<gene>
    <name evidence="1" type="ORF">GCM10025790_01040</name>
</gene>